<keyword evidence="3" id="KW-0106">Calcium</keyword>
<organism evidence="5">
    <name type="scientific">Oxyrrhis marina</name>
    <name type="common">Dinoflagellate</name>
    <dbReference type="NCBI Taxonomy" id="2969"/>
    <lineage>
        <taxon>Eukaryota</taxon>
        <taxon>Sar</taxon>
        <taxon>Alveolata</taxon>
        <taxon>Dinophyceae</taxon>
        <taxon>Oxyrrhinales</taxon>
        <taxon>Oxyrrhinaceae</taxon>
        <taxon>Oxyrrhis</taxon>
    </lineage>
</organism>
<dbReference type="InterPro" id="IPR002048">
    <property type="entry name" value="EF_hand_dom"/>
</dbReference>
<dbReference type="Gene3D" id="1.10.238.10">
    <property type="entry name" value="EF-hand"/>
    <property type="match status" value="2"/>
</dbReference>
<dbReference type="InterPro" id="IPR011992">
    <property type="entry name" value="EF-hand-dom_pair"/>
</dbReference>
<dbReference type="SUPFAM" id="SSF47473">
    <property type="entry name" value="EF-hand"/>
    <property type="match status" value="1"/>
</dbReference>
<feature type="domain" description="EF-hand" evidence="4">
    <location>
        <begin position="149"/>
        <end position="184"/>
    </location>
</feature>
<dbReference type="InterPro" id="IPR051581">
    <property type="entry name" value="Ca-bind"/>
</dbReference>
<accession>A0A7S4LQ89</accession>
<dbReference type="AlphaFoldDB" id="A0A7S4LQ89"/>
<keyword evidence="1" id="KW-0479">Metal-binding</keyword>
<dbReference type="SMART" id="SM00054">
    <property type="entry name" value="EFh"/>
    <property type="match status" value="4"/>
</dbReference>
<dbReference type="PROSITE" id="PS00018">
    <property type="entry name" value="EF_HAND_1"/>
    <property type="match status" value="2"/>
</dbReference>
<keyword evidence="2" id="KW-0677">Repeat</keyword>
<dbReference type="CDD" id="cd00051">
    <property type="entry name" value="EFh"/>
    <property type="match status" value="2"/>
</dbReference>
<dbReference type="EMBL" id="HBJB01003498">
    <property type="protein sequence ID" value="CAE0843944.1"/>
    <property type="molecule type" value="Transcribed_RNA"/>
</dbReference>
<feature type="domain" description="EF-hand" evidence="4">
    <location>
        <begin position="79"/>
        <end position="114"/>
    </location>
</feature>
<evidence type="ECO:0000256" key="1">
    <source>
        <dbReference type="ARBA" id="ARBA00022723"/>
    </source>
</evidence>
<evidence type="ECO:0000256" key="2">
    <source>
        <dbReference type="ARBA" id="ARBA00022737"/>
    </source>
</evidence>
<proteinExistence type="predicted"/>
<feature type="domain" description="EF-hand" evidence="4">
    <location>
        <begin position="185"/>
        <end position="220"/>
    </location>
</feature>
<dbReference type="InterPro" id="IPR018247">
    <property type="entry name" value="EF_Hand_1_Ca_BS"/>
</dbReference>
<dbReference type="GO" id="GO:0005509">
    <property type="term" value="F:calcium ion binding"/>
    <property type="evidence" value="ECO:0007669"/>
    <property type="project" value="InterPro"/>
</dbReference>
<feature type="domain" description="EF-hand" evidence="4">
    <location>
        <begin position="43"/>
        <end position="78"/>
    </location>
</feature>
<sequence>MIRLVRVARNASLRSHVPLVRAFRLPPSAWTRSFGTFDLPDEDETVALKVTFKLYDINKNRELDFEAFCQLTNTIGMNYSESEARDVFASIDENGDGKIQLHEWVQFAPQDLAEAVKSYRDVTRVKIMKRTKTSPMSGSTLKSVFPEEEETVALKETFSLFDINRTKELDRAAFKKLAADIGMEYNDIMCEQVFNEIDTNGDGLIQLEEWVANAPQELADKVKNHRRHKKVRVMRYSKGSLSSLSLPS</sequence>
<protein>
    <recommendedName>
        <fullName evidence="4">EF-hand domain-containing protein</fullName>
    </recommendedName>
</protein>
<reference evidence="5" key="1">
    <citation type="submission" date="2021-01" db="EMBL/GenBank/DDBJ databases">
        <authorList>
            <person name="Corre E."/>
            <person name="Pelletier E."/>
            <person name="Niang G."/>
            <person name="Scheremetjew M."/>
            <person name="Finn R."/>
            <person name="Kale V."/>
            <person name="Holt S."/>
            <person name="Cochrane G."/>
            <person name="Meng A."/>
            <person name="Brown T."/>
            <person name="Cohen L."/>
        </authorList>
    </citation>
    <scope>NUCLEOTIDE SEQUENCE</scope>
    <source>
        <strain evidence="5">LB1974</strain>
    </source>
</reference>
<evidence type="ECO:0000259" key="4">
    <source>
        <dbReference type="PROSITE" id="PS50222"/>
    </source>
</evidence>
<dbReference type="Pfam" id="PF13499">
    <property type="entry name" value="EF-hand_7"/>
    <property type="match status" value="2"/>
</dbReference>
<dbReference type="PANTHER" id="PTHR34524">
    <property type="entry name" value="CALCYPHOSIN"/>
    <property type="match status" value="1"/>
</dbReference>
<evidence type="ECO:0000256" key="3">
    <source>
        <dbReference type="ARBA" id="ARBA00022837"/>
    </source>
</evidence>
<name>A0A7S4LQ89_OXYMA</name>
<dbReference type="PANTHER" id="PTHR34524:SF6">
    <property type="entry name" value="CALCYPHOSINE LIKE"/>
    <property type="match status" value="1"/>
</dbReference>
<evidence type="ECO:0000313" key="5">
    <source>
        <dbReference type="EMBL" id="CAE0843944.1"/>
    </source>
</evidence>
<gene>
    <name evidence="5" type="ORF">OMAR00294_LOCUS2842</name>
</gene>
<dbReference type="PROSITE" id="PS50222">
    <property type="entry name" value="EF_HAND_2"/>
    <property type="match status" value="4"/>
</dbReference>